<name>A0ACC0JUG1_CHOFU</name>
<protein>
    <submittedName>
        <fullName evidence="1">Uncharacterized protein</fullName>
    </submittedName>
</protein>
<gene>
    <name evidence="1" type="ORF">MSG28_002049</name>
</gene>
<proteinExistence type="predicted"/>
<sequence length="319" mass="36719">MVGAAVAPLDKRAFAAVAACSNSEGQSRFEVAFKKIVQILGTLAAPSAILALQPPRSPARQSPGARPCVRPRVFVTMQFEYDPERLIEEVKKRPGIWDFDNVEYRTKNTRHKLWNEVVNELLQTNVKVSKSEMRELELQLQKKWKSIRDCFQKYIANPARTRRPYLYCKQLQFLLKDQEMPPEATATSDSDDGPRFTMKKRKIWKPKAHAPKDDEGTTEEEENFDYDDVRSNNSNDDEITVEVPLPKSSKGKPPVDEFVFANVDLQPTKDGEDPDKLFFLSLLPHFKAIPEEFRLNVKMELMQVLQNAHYNTVRDHKLI</sequence>
<evidence type="ECO:0000313" key="1">
    <source>
        <dbReference type="EMBL" id="KAI8427523.1"/>
    </source>
</evidence>
<keyword evidence="2" id="KW-1185">Reference proteome</keyword>
<dbReference type="EMBL" id="CM046103">
    <property type="protein sequence ID" value="KAI8427523.1"/>
    <property type="molecule type" value="Genomic_DNA"/>
</dbReference>
<accession>A0ACC0JUG1</accession>
<dbReference type="Proteomes" id="UP001064048">
    <property type="component" value="Chromosome 3"/>
</dbReference>
<organism evidence="1 2">
    <name type="scientific">Choristoneura fumiferana</name>
    <name type="common">Spruce budworm moth</name>
    <name type="synonym">Archips fumiferana</name>
    <dbReference type="NCBI Taxonomy" id="7141"/>
    <lineage>
        <taxon>Eukaryota</taxon>
        <taxon>Metazoa</taxon>
        <taxon>Ecdysozoa</taxon>
        <taxon>Arthropoda</taxon>
        <taxon>Hexapoda</taxon>
        <taxon>Insecta</taxon>
        <taxon>Pterygota</taxon>
        <taxon>Neoptera</taxon>
        <taxon>Endopterygota</taxon>
        <taxon>Lepidoptera</taxon>
        <taxon>Glossata</taxon>
        <taxon>Ditrysia</taxon>
        <taxon>Tortricoidea</taxon>
        <taxon>Tortricidae</taxon>
        <taxon>Tortricinae</taxon>
        <taxon>Choristoneura</taxon>
    </lineage>
</organism>
<comment type="caution">
    <text evidence="1">The sequence shown here is derived from an EMBL/GenBank/DDBJ whole genome shotgun (WGS) entry which is preliminary data.</text>
</comment>
<evidence type="ECO:0000313" key="2">
    <source>
        <dbReference type="Proteomes" id="UP001064048"/>
    </source>
</evidence>
<reference evidence="1 2" key="1">
    <citation type="journal article" date="2022" name="Genome Biol. Evol.">
        <title>The Spruce Budworm Genome: Reconstructing the Evolutionary History of Antifreeze Proteins.</title>
        <authorList>
            <person name="Beliveau C."/>
            <person name="Gagne P."/>
            <person name="Picq S."/>
            <person name="Vernygora O."/>
            <person name="Keeling C.I."/>
            <person name="Pinkney K."/>
            <person name="Doucet D."/>
            <person name="Wen F."/>
            <person name="Johnston J.S."/>
            <person name="Maaroufi H."/>
            <person name="Boyle B."/>
            <person name="Laroche J."/>
            <person name="Dewar K."/>
            <person name="Juretic N."/>
            <person name="Blackburn G."/>
            <person name="Nisole A."/>
            <person name="Brunet B."/>
            <person name="Brandao M."/>
            <person name="Lumley L."/>
            <person name="Duan J."/>
            <person name="Quan G."/>
            <person name="Lucarotti C.J."/>
            <person name="Roe A.D."/>
            <person name="Sperling F.A.H."/>
            <person name="Levesque R.C."/>
            <person name="Cusson M."/>
        </authorList>
    </citation>
    <scope>NUCLEOTIDE SEQUENCE [LARGE SCALE GENOMIC DNA]</scope>
    <source>
        <strain evidence="1">Glfc:IPQL:Cfum</strain>
    </source>
</reference>